<accession>A0ABN3PS98</accession>
<organism evidence="1 2">
    <name type="scientific">Actinomadura fulvescens</name>
    <dbReference type="NCBI Taxonomy" id="46160"/>
    <lineage>
        <taxon>Bacteria</taxon>
        <taxon>Bacillati</taxon>
        <taxon>Actinomycetota</taxon>
        <taxon>Actinomycetes</taxon>
        <taxon>Streptosporangiales</taxon>
        <taxon>Thermomonosporaceae</taxon>
        <taxon>Actinomadura</taxon>
    </lineage>
</organism>
<protein>
    <submittedName>
        <fullName evidence="1">Uncharacterized protein</fullName>
    </submittedName>
</protein>
<evidence type="ECO:0000313" key="1">
    <source>
        <dbReference type="EMBL" id="GAA2599466.1"/>
    </source>
</evidence>
<name>A0ABN3PS98_9ACTN</name>
<reference evidence="1 2" key="1">
    <citation type="journal article" date="2019" name="Int. J. Syst. Evol. Microbiol.">
        <title>The Global Catalogue of Microorganisms (GCM) 10K type strain sequencing project: providing services to taxonomists for standard genome sequencing and annotation.</title>
        <authorList>
            <consortium name="The Broad Institute Genomics Platform"/>
            <consortium name="The Broad Institute Genome Sequencing Center for Infectious Disease"/>
            <person name="Wu L."/>
            <person name="Ma J."/>
        </authorList>
    </citation>
    <scope>NUCLEOTIDE SEQUENCE [LARGE SCALE GENOMIC DNA]</scope>
    <source>
        <strain evidence="1 2">JCM 6833</strain>
    </source>
</reference>
<dbReference type="Proteomes" id="UP001501509">
    <property type="component" value="Unassembled WGS sequence"/>
</dbReference>
<gene>
    <name evidence="1" type="ORF">GCM10010411_36310</name>
</gene>
<sequence length="65" mass="7280">MYDDNPRSFVSRALRWLTTRPEHDDWLDPGADADATADLTARIEALEAELAALTRQYPPPSGPVR</sequence>
<evidence type="ECO:0000313" key="2">
    <source>
        <dbReference type="Proteomes" id="UP001501509"/>
    </source>
</evidence>
<comment type="caution">
    <text evidence="1">The sequence shown here is derived from an EMBL/GenBank/DDBJ whole genome shotgun (WGS) entry which is preliminary data.</text>
</comment>
<dbReference type="EMBL" id="BAAATD010000004">
    <property type="protein sequence ID" value="GAA2599466.1"/>
    <property type="molecule type" value="Genomic_DNA"/>
</dbReference>
<dbReference type="RefSeq" id="WP_344542292.1">
    <property type="nucleotide sequence ID" value="NZ_BAAATD010000004.1"/>
</dbReference>
<proteinExistence type="predicted"/>
<keyword evidence="2" id="KW-1185">Reference proteome</keyword>